<reference evidence="2" key="3">
    <citation type="submission" date="2025-09" db="UniProtKB">
        <authorList>
            <consortium name="Ensembl"/>
        </authorList>
    </citation>
    <scope>IDENTIFICATION</scope>
</reference>
<accession>H3C4R5</accession>
<reference evidence="2" key="2">
    <citation type="submission" date="2025-08" db="UniProtKB">
        <authorList>
            <consortium name="Ensembl"/>
        </authorList>
    </citation>
    <scope>IDENTIFICATION</scope>
</reference>
<dbReference type="HOGENOM" id="CLU_2170265_0_0_1"/>
<keyword evidence="1" id="KW-0812">Transmembrane</keyword>
<proteinExistence type="predicted"/>
<dbReference type="InParanoid" id="H3C4R5"/>
<evidence type="ECO:0000256" key="1">
    <source>
        <dbReference type="SAM" id="Phobius"/>
    </source>
</evidence>
<dbReference type="AlphaFoldDB" id="H3C4R5"/>
<protein>
    <submittedName>
        <fullName evidence="2">Uncharacterized protein</fullName>
    </submittedName>
</protein>
<reference evidence="3" key="1">
    <citation type="journal article" date="2004" name="Nature">
        <title>Genome duplication in the teleost fish Tetraodon nigroviridis reveals the early vertebrate proto-karyotype.</title>
        <authorList>
            <person name="Jaillon O."/>
            <person name="Aury J.-M."/>
            <person name="Brunet F."/>
            <person name="Petit J.-L."/>
            <person name="Stange-Thomann N."/>
            <person name="Mauceli E."/>
            <person name="Bouneau L."/>
            <person name="Fischer C."/>
            <person name="Ozouf-Costaz C."/>
            <person name="Bernot A."/>
            <person name="Nicaud S."/>
            <person name="Jaffe D."/>
            <person name="Fisher S."/>
            <person name="Lutfalla G."/>
            <person name="Dossat C."/>
            <person name="Segurens B."/>
            <person name="Dasilva C."/>
            <person name="Salanoubat M."/>
            <person name="Levy M."/>
            <person name="Boudet N."/>
            <person name="Castellano S."/>
            <person name="Anthouard V."/>
            <person name="Jubin C."/>
            <person name="Castelli V."/>
            <person name="Katinka M."/>
            <person name="Vacherie B."/>
            <person name="Biemont C."/>
            <person name="Skalli Z."/>
            <person name="Cattolico L."/>
            <person name="Poulain J."/>
            <person name="De Berardinis V."/>
            <person name="Cruaud C."/>
            <person name="Duprat S."/>
            <person name="Brottier P."/>
            <person name="Coutanceau J.-P."/>
            <person name="Gouzy J."/>
            <person name="Parra G."/>
            <person name="Lardier G."/>
            <person name="Chapple C."/>
            <person name="McKernan K.J."/>
            <person name="McEwan P."/>
            <person name="Bosak S."/>
            <person name="Kellis M."/>
            <person name="Volff J.-N."/>
            <person name="Guigo R."/>
            <person name="Zody M.C."/>
            <person name="Mesirov J."/>
            <person name="Lindblad-Toh K."/>
            <person name="Birren B."/>
            <person name="Nusbaum C."/>
            <person name="Kahn D."/>
            <person name="Robinson-Rechavi M."/>
            <person name="Laudet V."/>
            <person name="Schachter V."/>
            <person name="Quetier F."/>
            <person name="Saurin W."/>
            <person name="Scarpelli C."/>
            <person name="Wincker P."/>
            <person name="Lander E.S."/>
            <person name="Weissenbach J."/>
            <person name="Roest Crollius H."/>
        </authorList>
    </citation>
    <scope>NUCLEOTIDE SEQUENCE [LARGE SCALE GENOMIC DNA]</scope>
</reference>
<keyword evidence="1" id="KW-0472">Membrane</keyword>
<evidence type="ECO:0000313" key="3">
    <source>
        <dbReference type="Proteomes" id="UP000007303"/>
    </source>
</evidence>
<organism evidence="2 3">
    <name type="scientific">Tetraodon nigroviridis</name>
    <name type="common">Spotted green pufferfish</name>
    <name type="synonym">Chelonodon nigroviridis</name>
    <dbReference type="NCBI Taxonomy" id="99883"/>
    <lineage>
        <taxon>Eukaryota</taxon>
        <taxon>Metazoa</taxon>
        <taxon>Chordata</taxon>
        <taxon>Craniata</taxon>
        <taxon>Vertebrata</taxon>
        <taxon>Euteleostomi</taxon>
        <taxon>Actinopterygii</taxon>
        <taxon>Neopterygii</taxon>
        <taxon>Teleostei</taxon>
        <taxon>Neoteleostei</taxon>
        <taxon>Acanthomorphata</taxon>
        <taxon>Eupercaria</taxon>
        <taxon>Tetraodontiformes</taxon>
        <taxon>Tetradontoidea</taxon>
        <taxon>Tetraodontidae</taxon>
        <taxon>Tetraodon</taxon>
    </lineage>
</organism>
<keyword evidence="1" id="KW-1133">Transmembrane helix</keyword>
<dbReference type="Proteomes" id="UP000007303">
    <property type="component" value="Unassembled WGS sequence"/>
</dbReference>
<dbReference type="Ensembl" id="ENSTNIT00000003668.1">
    <property type="protein sequence ID" value="ENSTNIP00000003234.1"/>
    <property type="gene ID" value="ENSTNIG00000001474.1"/>
</dbReference>
<feature type="transmembrane region" description="Helical" evidence="1">
    <location>
        <begin position="27"/>
        <end position="48"/>
    </location>
</feature>
<sequence length="110" mass="12262">MTEYSYECEPVSPGDVPVGHSQDLVRVILGIGFVSFTVILMILLGCFCMKKLKGHKSRDTTIDNQAITAKAADFQLSQEESGFALIIQDVSKDNEHVVQLNLEKVWFTNL</sequence>
<keyword evidence="3" id="KW-1185">Reference proteome</keyword>
<evidence type="ECO:0000313" key="2">
    <source>
        <dbReference type="Ensembl" id="ENSTNIP00000003234.1"/>
    </source>
</evidence>
<name>H3C4R5_TETNG</name>